<evidence type="ECO:0000256" key="3">
    <source>
        <dbReference type="ARBA" id="ARBA00023125"/>
    </source>
</evidence>
<dbReference type="EMBL" id="CP001344">
    <property type="protein sequence ID" value="ACL45472.1"/>
    <property type="molecule type" value="Genomic_DNA"/>
</dbReference>
<evidence type="ECO:0000256" key="4">
    <source>
        <dbReference type="SAM" id="Coils"/>
    </source>
</evidence>
<dbReference type="GO" id="GO:0009307">
    <property type="term" value="P:DNA restriction-modification system"/>
    <property type="evidence" value="ECO:0007669"/>
    <property type="project" value="UniProtKB-KW"/>
</dbReference>
<dbReference type="SUPFAM" id="SSF116734">
    <property type="entry name" value="DNA methylase specificity domain"/>
    <property type="match status" value="2"/>
</dbReference>
<dbReference type="PANTHER" id="PTHR30408:SF12">
    <property type="entry name" value="TYPE I RESTRICTION ENZYME MJAVIII SPECIFICITY SUBUNIT"/>
    <property type="match status" value="1"/>
</dbReference>
<keyword evidence="4" id="KW-0175">Coiled coil</keyword>
<keyword evidence="3" id="KW-0238">DNA-binding</keyword>
<evidence type="ECO:0000256" key="2">
    <source>
        <dbReference type="ARBA" id="ARBA00022747"/>
    </source>
</evidence>
<dbReference type="InterPro" id="IPR000055">
    <property type="entry name" value="Restrct_endonuc_typeI_TRD"/>
</dbReference>
<dbReference type="GO" id="GO:0003677">
    <property type="term" value="F:DNA binding"/>
    <property type="evidence" value="ECO:0007669"/>
    <property type="project" value="UniProtKB-KW"/>
</dbReference>
<evidence type="ECO:0000313" key="6">
    <source>
        <dbReference type="EMBL" id="ACL45472.1"/>
    </source>
</evidence>
<dbReference type="InterPro" id="IPR052021">
    <property type="entry name" value="Type-I_RS_S_subunit"/>
</dbReference>
<proteinExistence type="inferred from homology"/>
<dbReference type="CDD" id="cd17254">
    <property type="entry name" value="RMtype1_S_FclI-TRD1-CR1_like"/>
    <property type="match status" value="1"/>
</dbReference>
<sequence>MSEWEETRLGEVLELITDYHSNGSYEILKANVSLLDEEDFAVMIRTTNFEQNNFSKNLKYVNKEAYFFLDKSMVFPGDIIMNKIANAGSVYFMPDLQRPVSLAMNLFLIRVNKEKANQRFVFYYLKANEAYVKQFAEGSVTKTITKNAVRNLVIRMPSLERQNEIVKIIESVESKIENLRRQNETLERIAQTLFKHWFVDFEFPNADGKPYKSSGGAMVRSELGEVPSGWRIGKLRDITAVINGRAYKQTEFREEGTPIVRIQNLTGKGQNVYSDLILENEKYISKGDLIYAWSATFGPYIWRGVKSIYHYHIWKLNCFNPAFKYYLYIHLKNVSDRVKNQGTGSIFTHITKELMESQEILIPDNRTIECWHDLAESAFDKIMLNYEQIATLTNTRDVLLPQLMSGKLRVKP</sequence>
<feature type="coiled-coil region" evidence="4">
    <location>
        <begin position="162"/>
        <end position="196"/>
    </location>
</feature>
<reference evidence="6" key="1">
    <citation type="submission" date="2009-01" db="EMBL/GenBank/DDBJ databases">
        <title>Complete sequence of chromosome Cyanothece sp. PCC 7425.</title>
        <authorList>
            <consortium name="US DOE Joint Genome Institute"/>
            <person name="Lucas S."/>
            <person name="Copeland A."/>
            <person name="Lapidus A."/>
            <person name="Glavina del Rio T."/>
            <person name="Dalin E."/>
            <person name="Tice H."/>
            <person name="Bruce D."/>
            <person name="Goodwin L."/>
            <person name="Pitluck S."/>
            <person name="Sims D."/>
            <person name="Meineke L."/>
            <person name="Brettin T."/>
            <person name="Detter J.C."/>
            <person name="Han C."/>
            <person name="Larimer F."/>
            <person name="Land M."/>
            <person name="Hauser L."/>
            <person name="Kyrpides N."/>
            <person name="Ovchinnikova G."/>
            <person name="Liberton M."/>
            <person name="Stoeckel J."/>
            <person name="Banerjee A."/>
            <person name="Singh A."/>
            <person name="Page L."/>
            <person name="Sato H."/>
            <person name="Zhao L."/>
            <person name="Sherman L."/>
            <person name="Pakrasi H."/>
            <person name="Richardson P."/>
        </authorList>
    </citation>
    <scope>NUCLEOTIDE SEQUENCE</scope>
    <source>
        <strain evidence="6">PCC 7425</strain>
    </source>
</reference>
<dbReference type="InterPro" id="IPR044946">
    <property type="entry name" value="Restrct_endonuc_typeI_TRD_sf"/>
</dbReference>
<feature type="domain" description="Type I restriction modification DNA specificity" evidence="5">
    <location>
        <begin position="227"/>
        <end position="364"/>
    </location>
</feature>
<dbReference type="Pfam" id="PF01420">
    <property type="entry name" value="Methylase_S"/>
    <property type="match status" value="2"/>
</dbReference>
<name>B8HN03_CYAP4</name>
<dbReference type="AlphaFoldDB" id="B8HN03"/>
<keyword evidence="2" id="KW-0680">Restriction system</keyword>
<dbReference type="Gene3D" id="3.90.220.20">
    <property type="entry name" value="DNA methylase specificity domains"/>
    <property type="match status" value="2"/>
</dbReference>
<organism evidence="6">
    <name type="scientific">Cyanothece sp. (strain PCC 7425 / ATCC 29141)</name>
    <dbReference type="NCBI Taxonomy" id="395961"/>
    <lineage>
        <taxon>Bacteria</taxon>
        <taxon>Bacillati</taxon>
        <taxon>Cyanobacteriota</taxon>
        <taxon>Cyanophyceae</taxon>
        <taxon>Gomontiellales</taxon>
        <taxon>Cyanothecaceae</taxon>
        <taxon>Cyanothece</taxon>
    </lineage>
</organism>
<dbReference type="REBASE" id="19879">
    <property type="entry name" value="S.Csp7425ORF3148P"/>
</dbReference>
<dbReference type="STRING" id="395961.Cyan7425_3144"/>
<protein>
    <submittedName>
        <fullName evidence="6">Restriction modification system DNA specificity domain protein</fullName>
    </submittedName>
</protein>
<evidence type="ECO:0000259" key="5">
    <source>
        <dbReference type="Pfam" id="PF01420"/>
    </source>
</evidence>
<dbReference type="eggNOG" id="COG0732">
    <property type="taxonomic scope" value="Bacteria"/>
</dbReference>
<evidence type="ECO:0000256" key="1">
    <source>
        <dbReference type="ARBA" id="ARBA00010923"/>
    </source>
</evidence>
<comment type="similarity">
    <text evidence="1">Belongs to the type-I restriction system S methylase family.</text>
</comment>
<dbReference type="KEGG" id="cyn:Cyan7425_3144"/>
<feature type="domain" description="Type I restriction modification DNA specificity" evidence="5">
    <location>
        <begin position="1"/>
        <end position="188"/>
    </location>
</feature>
<dbReference type="HOGENOM" id="CLU_021095_2_1_3"/>
<accession>B8HN03</accession>
<dbReference type="PANTHER" id="PTHR30408">
    <property type="entry name" value="TYPE-1 RESTRICTION ENZYME ECOKI SPECIFICITY PROTEIN"/>
    <property type="match status" value="1"/>
</dbReference>
<gene>
    <name evidence="6" type="ordered locus">Cyan7425_3144</name>
</gene>